<dbReference type="AlphaFoldDB" id="A0A2V1DLR9"/>
<dbReference type="OrthoDB" id="3800228at2759"/>
<keyword evidence="2" id="KW-0732">Signal</keyword>
<organism evidence="3 4">
    <name type="scientific">Periconia macrospinosa</name>
    <dbReference type="NCBI Taxonomy" id="97972"/>
    <lineage>
        <taxon>Eukaryota</taxon>
        <taxon>Fungi</taxon>
        <taxon>Dikarya</taxon>
        <taxon>Ascomycota</taxon>
        <taxon>Pezizomycotina</taxon>
        <taxon>Dothideomycetes</taxon>
        <taxon>Pleosporomycetidae</taxon>
        <taxon>Pleosporales</taxon>
        <taxon>Massarineae</taxon>
        <taxon>Periconiaceae</taxon>
        <taxon>Periconia</taxon>
    </lineage>
</organism>
<evidence type="ECO:0000313" key="4">
    <source>
        <dbReference type="Proteomes" id="UP000244855"/>
    </source>
</evidence>
<dbReference type="Proteomes" id="UP000244855">
    <property type="component" value="Unassembled WGS sequence"/>
</dbReference>
<protein>
    <submittedName>
        <fullName evidence="3">Uncharacterized protein</fullName>
    </submittedName>
</protein>
<sequence>MLSWAFLLLGLSFQCLAWNVTFSSKNASISSPDLEVNTSSVDDKNAWEYAAETCYTDMMRTDDLSGQIMSNHAICMGKGVQRFCCPEKSKWTGCAWRGLRSKGACQPGCNNGETEVGTLSEGCPQGGHQSACCVGQTGGLYPYTHCKWFSDNGRWCAGSGKQARCGENYSHFVFASSRGFGGEERCKRGARSFCCKREVPTFTDCKWQFHATSLHNGMLCEPSCPPGQVKLGTQENLKGCEAGGIGAFCCAGRPKPDWYKAVDQFKSDVQFYAKNRGTDKCPLASLPVDDEEGREDQPDSNTDIIEPPIKHDLRPPFSKRADPECLRTWNSLSKVIHVVLAKDEQYYTDEERRKKALFEDYYAESFYPGFTFEDLKLYVSLNPYTNLQAIIDQVLFDPVLHTEFFHHWRDIYQHICQRFDQLSPVVPTKVNVSINEAGISNVTLQNYTNHLEPRRMFKDIDDGLRDMNFAPNFGLIVSYVLANMLSLYFARWLPFEAYESDREPGYILELVYWIGPIPGVWDEQLDNRLGLASVRDHQVSEGRWGHLRNRFVVFHLHFGENNRGRFRDLRGHTYDAINMFHAARAYHDRNGIWTIAGREREPNGYNVRAVMDCPRGPGRETPFGQRRGMWAGPHRLELNNDNLNRINDWLTDLYNMGYLNAIGFGNILHNPQHRPNSGYQELLPDVTYIMRRPELQPPPPNPIHISPYENTHRIELLDVGWRFVYQDEIPMPVSIDLRLPRGTPPAMYRLLPATTLPPPPPTHAPQQLPPPPPPPPPPPTHSELVAAIHA</sequence>
<proteinExistence type="predicted"/>
<name>A0A2V1DLR9_9PLEO</name>
<feature type="compositionally biased region" description="Pro residues" evidence="1">
    <location>
        <begin position="755"/>
        <end position="780"/>
    </location>
</feature>
<accession>A0A2V1DLR9</accession>
<feature type="region of interest" description="Disordered" evidence="1">
    <location>
        <begin position="283"/>
        <end position="309"/>
    </location>
</feature>
<dbReference type="STRING" id="97972.A0A2V1DLR9"/>
<evidence type="ECO:0000256" key="2">
    <source>
        <dbReference type="SAM" id="SignalP"/>
    </source>
</evidence>
<dbReference type="EMBL" id="KZ805404">
    <property type="protein sequence ID" value="PVH98875.1"/>
    <property type="molecule type" value="Genomic_DNA"/>
</dbReference>
<evidence type="ECO:0000313" key="3">
    <source>
        <dbReference type="EMBL" id="PVH98875.1"/>
    </source>
</evidence>
<keyword evidence="4" id="KW-1185">Reference proteome</keyword>
<evidence type="ECO:0000256" key="1">
    <source>
        <dbReference type="SAM" id="MobiDB-lite"/>
    </source>
</evidence>
<reference evidence="3 4" key="1">
    <citation type="journal article" date="2018" name="Sci. Rep.">
        <title>Comparative genomics provides insights into the lifestyle and reveals functional heterogeneity of dark septate endophytic fungi.</title>
        <authorList>
            <person name="Knapp D.G."/>
            <person name="Nemeth J.B."/>
            <person name="Barry K."/>
            <person name="Hainaut M."/>
            <person name="Henrissat B."/>
            <person name="Johnson J."/>
            <person name="Kuo A."/>
            <person name="Lim J.H.P."/>
            <person name="Lipzen A."/>
            <person name="Nolan M."/>
            <person name="Ohm R.A."/>
            <person name="Tamas L."/>
            <person name="Grigoriev I.V."/>
            <person name="Spatafora J.W."/>
            <person name="Nagy L.G."/>
            <person name="Kovacs G.M."/>
        </authorList>
    </citation>
    <scope>NUCLEOTIDE SEQUENCE [LARGE SCALE GENOMIC DNA]</scope>
    <source>
        <strain evidence="3 4">DSE2036</strain>
    </source>
</reference>
<feature type="region of interest" description="Disordered" evidence="1">
    <location>
        <begin position="746"/>
        <end position="790"/>
    </location>
</feature>
<feature type="chain" id="PRO_5016157905" evidence="2">
    <location>
        <begin position="18"/>
        <end position="790"/>
    </location>
</feature>
<gene>
    <name evidence="3" type="ORF">DM02DRAFT_680827</name>
</gene>
<feature type="signal peptide" evidence="2">
    <location>
        <begin position="1"/>
        <end position="17"/>
    </location>
</feature>